<sequence>MENLKQDFLPMRYMVKLSKTHSPRTNEENRKICDIPYASVVGSIHYIVQCTRPNIAFHFSVTSRYQMCAGETHWIVVKTILKYLRTQEMFLVYVGGE</sequence>
<accession>A0AAW2K7K6</accession>
<name>A0AAW2K7K6_SESRA</name>
<dbReference type="AlphaFoldDB" id="A0AAW2K7K6"/>
<organism evidence="1">
    <name type="scientific">Sesamum radiatum</name>
    <name type="common">Black benniseed</name>
    <dbReference type="NCBI Taxonomy" id="300843"/>
    <lineage>
        <taxon>Eukaryota</taxon>
        <taxon>Viridiplantae</taxon>
        <taxon>Streptophyta</taxon>
        <taxon>Embryophyta</taxon>
        <taxon>Tracheophyta</taxon>
        <taxon>Spermatophyta</taxon>
        <taxon>Magnoliopsida</taxon>
        <taxon>eudicotyledons</taxon>
        <taxon>Gunneridae</taxon>
        <taxon>Pentapetalae</taxon>
        <taxon>asterids</taxon>
        <taxon>lamiids</taxon>
        <taxon>Lamiales</taxon>
        <taxon>Pedaliaceae</taxon>
        <taxon>Sesamum</taxon>
    </lineage>
</organism>
<proteinExistence type="predicted"/>
<protein>
    <submittedName>
        <fullName evidence="1">Uncharacterized protein</fullName>
    </submittedName>
</protein>
<reference evidence="1" key="1">
    <citation type="submission" date="2020-06" db="EMBL/GenBank/DDBJ databases">
        <authorList>
            <person name="Li T."/>
            <person name="Hu X."/>
            <person name="Zhang T."/>
            <person name="Song X."/>
            <person name="Zhang H."/>
            <person name="Dai N."/>
            <person name="Sheng W."/>
            <person name="Hou X."/>
            <person name="Wei L."/>
        </authorList>
    </citation>
    <scope>NUCLEOTIDE SEQUENCE</scope>
    <source>
        <strain evidence="1">G02</strain>
        <tissue evidence="1">Leaf</tissue>
    </source>
</reference>
<evidence type="ECO:0000313" key="1">
    <source>
        <dbReference type="EMBL" id="KAL0301735.1"/>
    </source>
</evidence>
<reference evidence="1" key="2">
    <citation type="journal article" date="2024" name="Plant">
        <title>Genomic evolution and insights into agronomic trait innovations of Sesamum species.</title>
        <authorList>
            <person name="Miao H."/>
            <person name="Wang L."/>
            <person name="Qu L."/>
            <person name="Liu H."/>
            <person name="Sun Y."/>
            <person name="Le M."/>
            <person name="Wang Q."/>
            <person name="Wei S."/>
            <person name="Zheng Y."/>
            <person name="Lin W."/>
            <person name="Duan Y."/>
            <person name="Cao H."/>
            <person name="Xiong S."/>
            <person name="Wang X."/>
            <person name="Wei L."/>
            <person name="Li C."/>
            <person name="Ma Q."/>
            <person name="Ju M."/>
            <person name="Zhao R."/>
            <person name="Li G."/>
            <person name="Mu C."/>
            <person name="Tian Q."/>
            <person name="Mei H."/>
            <person name="Zhang T."/>
            <person name="Gao T."/>
            <person name="Zhang H."/>
        </authorList>
    </citation>
    <scope>NUCLEOTIDE SEQUENCE</scope>
    <source>
        <strain evidence="1">G02</strain>
    </source>
</reference>
<comment type="caution">
    <text evidence="1">The sequence shown here is derived from an EMBL/GenBank/DDBJ whole genome shotgun (WGS) entry which is preliminary data.</text>
</comment>
<gene>
    <name evidence="1" type="ORF">Sradi_6450300</name>
</gene>
<dbReference type="EMBL" id="JACGWJ010000030">
    <property type="protein sequence ID" value="KAL0301735.1"/>
    <property type="molecule type" value="Genomic_DNA"/>
</dbReference>